<dbReference type="AlphaFoldDB" id="A0A5N6WNS7"/>
<evidence type="ECO:0000313" key="2">
    <source>
        <dbReference type="Proteomes" id="UP000325945"/>
    </source>
</evidence>
<protein>
    <submittedName>
        <fullName evidence="1">Uncharacterized protein</fullName>
    </submittedName>
</protein>
<reference evidence="2" key="1">
    <citation type="submission" date="2019-04" db="EMBL/GenBank/DDBJ databases">
        <title>Friends and foes A comparative genomics studyof 23 Aspergillus species from section Flavi.</title>
        <authorList>
            <consortium name="DOE Joint Genome Institute"/>
            <person name="Kjaerbolling I."/>
            <person name="Vesth T."/>
            <person name="Frisvad J.C."/>
            <person name="Nybo J.L."/>
            <person name="Theobald S."/>
            <person name="Kildgaard S."/>
            <person name="Isbrandt T."/>
            <person name="Kuo A."/>
            <person name="Sato A."/>
            <person name="Lyhne E.K."/>
            <person name="Kogle M.E."/>
            <person name="Wiebenga A."/>
            <person name="Kun R.S."/>
            <person name="Lubbers R.J."/>
            <person name="Makela M.R."/>
            <person name="Barry K."/>
            <person name="Chovatia M."/>
            <person name="Clum A."/>
            <person name="Daum C."/>
            <person name="Haridas S."/>
            <person name="He G."/>
            <person name="LaButti K."/>
            <person name="Lipzen A."/>
            <person name="Mondo S."/>
            <person name="Riley R."/>
            <person name="Salamov A."/>
            <person name="Simmons B.A."/>
            <person name="Magnuson J.K."/>
            <person name="Henrissat B."/>
            <person name="Mortensen U.H."/>
            <person name="Larsen T.O."/>
            <person name="Devries R.P."/>
            <person name="Grigoriev I.V."/>
            <person name="Machida M."/>
            <person name="Baker S.E."/>
            <person name="Andersen M.R."/>
        </authorList>
    </citation>
    <scope>NUCLEOTIDE SEQUENCE [LARGE SCALE GENOMIC DNA]</scope>
    <source>
        <strain evidence="2">CBS 130017</strain>
    </source>
</reference>
<dbReference type="EMBL" id="ML741844">
    <property type="protein sequence ID" value="KAE8322535.1"/>
    <property type="molecule type" value="Genomic_DNA"/>
</dbReference>
<keyword evidence="2" id="KW-1185">Reference proteome</keyword>
<organism evidence="1 2">
    <name type="scientific">Aspergillus sergii</name>
    <dbReference type="NCBI Taxonomy" id="1034303"/>
    <lineage>
        <taxon>Eukaryota</taxon>
        <taxon>Fungi</taxon>
        <taxon>Dikarya</taxon>
        <taxon>Ascomycota</taxon>
        <taxon>Pezizomycotina</taxon>
        <taxon>Eurotiomycetes</taxon>
        <taxon>Eurotiomycetidae</taxon>
        <taxon>Eurotiales</taxon>
        <taxon>Aspergillaceae</taxon>
        <taxon>Aspergillus</taxon>
        <taxon>Aspergillus subgen. Circumdati</taxon>
    </lineage>
</organism>
<sequence length="176" mass="19676">MANLPSSFIITLDGIPIAKNINPEEEQIHADTDHNNPAVFTFNNGLLESDGWYLGRFLIEDRSLLPKPVLWHKKGGEVGEDLIQKTTIDNDGGELVLKNGGTVLTLTEGKIFGDLMQGKWFIVCPYYHIGMKMLILTDGVHRKPCYCGYSRCLGCEWVDSLGIFYTTLGNITTCYE</sequence>
<dbReference type="Gene3D" id="2.80.10.50">
    <property type="match status" value="1"/>
</dbReference>
<dbReference type="Proteomes" id="UP000325945">
    <property type="component" value="Unassembled WGS sequence"/>
</dbReference>
<accession>A0A5N6WNS7</accession>
<name>A0A5N6WNS7_9EURO</name>
<evidence type="ECO:0000313" key="1">
    <source>
        <dbReference type="EMBL" id="KAE8322535.1"/>
    </source>
</evidence>
<gene>
    <name evidence="1" type="ORF">BDV39DRAFT_196637</name>
</gene>
<proteinExistence type="predicted"/>